<dbReference type="eggNOG" id="ENOG5030DZJ">
    <property type="taxonomic scope" value="Bacteria"/>
</dbReference>
<reference evidence="1 2" key="1">
    <citation type="submission" date="2016-04" db="EMBL/GenBank/DDBJ databases">
        <title>Complete genome sequence of Bacillus oceanisediminis strain 2691.</title>
        <authorList>
            <person name="Jeong H."/>
            <person name="Kim H.J."/>
            <person name="Lee D.-W."/>
        </authorList>
    </citation>
    <scope>NUCLEOTIDE SEQUENCE [LARGE SCALE GENOMIC DNA]</scope>
    <source>
        <strain evidence="1 2">2691</strain>
    </source>
</reference>
<dbReference type="Pfam" id="PF11553">
    <property type="entry name" value="DUF3231"/>
    <property type="match status" value="1"/>
</dbReference>
<dbReference type="AlphaFoldDB" id="A0A160M6Y9"/>
<dbReference type="InterPro" id="IPR021617">
    <property type="entry name" value="DUF3231"/>
</dbReference>
<evidence type="ECO:0000313" key="2">
    <source>
        <dbReference type="Proteomes" id="UP000077856"/>
    </source>
</evidence>
<sequence length="72" mass="8222">MLYHMGFLAQTAQGYYGTGLAESKRTDLALAYEEANLKTLGITRKWFGIMAKNKWFEQPPLAPNRKELAQDK</sequence>
<gene>
    <name evidence="1" type="ORF">A361_03640</name>
</gene>
<organism evidence="1 2">
    <name type="scientific">Cytobacillus oceanisediminis 2691</name>
    <dbReference type="NCBI Taxonomy" id="1196031"/>
    <lineage>
        <taxon>Bacteria</taxon>
        <taxon>Bacillati</taxon>
        <taxon>Bacillota</taxon>
        <taxon>Bacilli</taxon>
        <taxon>Bacillales</taxon>
        <taxon>Bacillaceae</taxon>
        <taxon>Cytobacillus</taxon>
    </lineage>
</organism>
<dbReference type="Proteomes" id="UP000077856">
    <property type="component" value="Chromosome"/>
</dbReference>
<accession>A0A160M6Y9</accession>
<proteinExistence type="predicted"/>
<name>A0A160M6Y9_9BACI</name>
<evidence type="ECO:0000313" key="1">
    <source>
        <dbReference type="EMBL" id="AND38249.1"/>
    </source>
</evidence>
<protein>
    <submittedName>
        <fullName evidence="1">Uncharacterized protein</fullName>
    </submittedName>
</protein>
<dbReference type="RefSeq" id="WP_009335311.1">
    <property type="nucleotide sequence ID" value="NZ_CP015506.1"/>
</dbReference>
<dbReference type="EMBL" id="CP015506">
    <property type="protein sequence ID" value="AND38249.1"/>
    <property type="molecule type" value="Genomic_DNA"/>
</dbReference>
<dbReference type="STRING" id="1196031.A361_03640"/>
<dbReference type="KEGG" id="bon:A361_03640"/>